<reference evidence="1" key="1">
    <citation type="submission" date="2018-02" db="EMBL/GenBank/DDBJ databases">
        <title>Rhizophora mucronata_Transcriptome.</title>
        <authorList>
            <person name="Meera S.P."/>
            <person name="Sreeshan A."/>
            <person name="Augustine A."/>
        </authorList>
    </citation>
    <scope>NUCLEOTIDE SEQUENCE</scope>
    <source>
        <tissue evidence="1">Leaf</tissue>
    </source>
</reference>
<protein>
    <submittedName>
        <fullName evidence="1">Uncharacterized protein</fullName>
    </submittedName>
</protein>
<organism evidence="1">
    <name type="scientific">Rhizophora mucronata</name>
    <name type="common">Asiatic mangrove</name>
    <dbReference type="NCBI Taxonomy" id="61149"/>
    <lineage>
        <taxon>Eukaryota</taxon>
        <taxon>Viridiplantae</taxon>
        <taxon>Streptophyta</taxon>
        <taxon>Embryophyta</taxon>
        <taxon>Tracheophyta</taxon>
        <taxon>Spermatophyta</taxon>
        <taxon>Magnoliopsida</taxon>
        <taxon>eudicotyledons</taxon>
        <taxon>Gunneridae</taxon>
        <taxon>Pentapetalae</taxon>
        <taxon>rosids</taxon>
        <taxon>fabids</taxon>
        <taxon>Malpighiales</taxon>
        <taxon>Rhizophoraceae</taxon>
        <taxon>Rhizophora</taxon>
    </lineage>
</organism>
<name>A0A2P2ND66_RHIMU</name>
<proteinExistence type="predicted"/>
<accession>A0A2P2ND66</accession>
<sequence length="34" mass="3843">MCVRMCVHLSGLFPQEMVNQFIEYGNVGGLLSRI</sequence>
<dbReference type="EMBL" id="GGEC01059931">
    <property type="protein sequence ID" value="MBX40415.1"/>
    <property type="molecule type" value="Transcribed_RNA"/>
</dbReference>
<dbReference type="AlphaFoldDB" id="A0A2P2ND66"/>
<evidence type="ECO:0000313" key="1">
    <source>
        <dbReference type="EMBL" id="MBX40415.1"/>
    </source>
</evidence>